<dbReference type="EMBL" id="BGOW01000049">
    <property type="protein sequence ID" value="GBL47591.1"/>
    <property type="molecule type" value="Genomic_DNA"/>
</dbReference>
<reference evidence="1 2" key="1">
    <citation type="journal article" date="2019" name="Front. Microbiol.">
        <title>Genomes of Neutrophilic Sulfur-Oxidizing Chemolithoautotrophs Representing 9 Proteobacterial Species From 8 Genera.</title>
        <authorList>
            <person name="Watanabe T."/>
            <person name="Kojima H."/>
            <person name="Umezawa K."/>
            <person name="Hori C."/>
            <person name="Takasuka T.E."/>
            <person name="Kato Y."/>
            <person name="Fukui M."/>
        </authorList>
    </citation>
    <scope>NUCLEOTIDE SEQUENCE [LARGE SCALE GENOMIC DNA]</scope>
    <source>
        <strain evidence="1 2">TTN</strain>
    </source>
</reference>
<organism evidence="1 2">
    <name type="scientific">Sulfuriferula multivorans</name>
    <dbReference type="NCBI Taxonomy" id="1559896"/>
    <lineage>
        <taxon>Bacteria</taxon>
        <taxon>Pseudomonadati</taxon>
        <taxon>Pseudomonadota</taxon>
        <taxon>Betaproteobacteria</taxon>
        <taxon>Nitrosomonadales</taxon>
        <taxon>Sulfuricellaceae</taxon>
        <taxon>Sulfuriferula</taxon>
    </lineage>
</organism>
<dbReference type="AlphaFoldDB" id="A0A401JHS6"/>
<comment type="caution">
    <text evidence="1">The sequence shown here is derived from an EMBL/GenBank/DDBJ whole genome shotgun (WGS) entry which is preliminary data.</text>
</comment>
<evidence type="ECO:0008006" key="3">
    <source>
        <dbReference type="Google" id="ProtNLM"/>
    </source>
</evidence>
<evidence type="ECO:0000313" key="1">
    <source>
        <dbReference type="EMBL" id="GBL47591.1"/>
    </source>
</evidence>
<name>A0A401JHS6_9PROT</name>
<keyword evidence="2" id="KW-1185">Reference proteome</keyword>
<evidence type="ECO:0000313" key="2">
    <source>
        <dbReference type="Proteomes" id="UP000286806"/>
    </source>
</evidence>
<dbReference type="Proteomes" id="UP000286806">
    <property type="component" value="Unassembled WGS sequence"/>
</dbReference>
<accession>A0A401JHS6</accession>
<gene>
    <name evidence="1" type="ORF">SFMTTN_3432</name>
</gene>
<sequence length="226" mass="25474">MSFPHVPDAAAVASHFGRALHAARRDETPYRHWLLDDVLPESLATAVLILPIAPPVIGDSLGVRDIDNSKRAFFTPALRASFPTCGVFADALQRPEIARQFEETCEIDVSGSYLRMEYIQDTDGAWLEPHHDIPEKLFSMVIYLCTGPEAKNWGTDIYDAERRWVGRSSAEFNSAVIFVPGADTWHGFDPRPIIGVRRLLEINYVRPNWRDRNQLSFPDQPISVAT</sequence>
<dbReference type="RefSeq" id="WP_124706347.1">
    <property type="nucleotide sequence ID" value="NZ_BGOW01000049.1"/>
</dbReference>
<dbReference type="OrthoDB" id="7157988at2"/>
<proteinExistence type="predicted"/>
<dbReference type="Gene3D" id="2.60.120.620">
    <property type="entry name" value="q2cbj1_9rhob like domain"/>
    <property type="match status" value="1"/>
</dbReference>
<protein>
    <recommendedName>
        <fullName evidence="3">2OG-Fe(II) oxygenase</fullName>
    </recommendedName>
</protein>